<dbReference type="InterPro" id="IPR002402">
    <property type="entry name" value="Cyt_P450_E_grp-II"/>
</dbReference>
<keyword evidence="10" id="KW-0503">Monooxygenase</keyword>
<dbReference type="SUPFAM" id="SSF48264">
    <property type="entry name" value="Cytochrome P450"/>
    <property type="match status" value="1"/>
</dbReference>
<keyword evidence="5" id="KW-0812">Transmembrane</keyword>
<dbReference type="AlphaFoldDB" id="A0AAD7KZL6"/>
<keyword evidence="8" id="KW-0560">Oxidoreductase</keyword>
<keyword evidence="11" id="KW-0472">Membrane</keyword>
<evidence type="ECO:0000256" key="8">
    <source>
        <dbReference type="ARBA" id="ARBA00023002"/>
    </source>
</evidence>
<reference evidence="12" key="1">
    <citation type="journal article" date="2023" name="Science">
        <title>Elucidation of the pathway for biosynthesis of saponin adjuvants from the soapbark tree.</title>
        <authorList>
            <person name="Reed J."/>
            <person name="Orme A."/>
            <person name="El-Demerdash A."/>
            <person name="Owen C."/>
            <person name="Martin L.B.B."/>
            <person name="Misra R.C."/>
            <person name="Kikuchi S."/>
            <person name="Rejzek M."/>
            <person name="Martin A.C."/>
            <person name="Harkess A."/>
            <person name="Leebens-Mack J."/>
            <person name="Louveau T."/>
            <person name="Stephenson M.J."/>
            <person name="Osbourn A."/>
        </authorList>
    </citation>
    <scope>NUCLEOTIDE SEQUENCE</scope>
    <source>
        <strain evidence="12">S10</strain>
    </source>
</reference>
<dbReference type="InterPro" id="IPR050665">
    <property type="entry name" value="Cytochrome_P450_Monooxygen"/>
</dbReference>
<dbReference type="Proteomes" id="UP001163823">
    <property type="component" value="Chromosome 12"/>
</dbReference>
<protein>
    <submittedName>
        <fullName evidence="12">Cytochrome P450</fullName>
    </submittedName>
</protein>
<evidence type="ECO:0000256" key="5">
    <source>
        <dbReference type="ARBA" id="ARBA00022692"/>
    </source>
</evidence>
<evidence type="ECO:0000256" key="9">
    <source>
        <dbReference type="ARBA" id="ARBA00023004"/>
    </source>
</evidence>
<dbReference type="PANTHER" id="PTHR24282:SF255">
    <property type="entry name" value="CYTOCHROME P450 72A11-RELATED"/>
    <property type="match status" value="1"/>
</dbReference>
<comment type="subcellular location">
    <subcellularLocation>
        <location evidence="2">Membrane</location>
        <topology evidence="2">Single-pass membrane protein</topology>
    </subcellularLocation>
</comment>
<evidence type="ECO:0000256" key="11">
    <source>
        <dbReference type="ARBA" id="ARBA00023136"/>
    </source>
</evidence>
<gene>
    <name evidence="12" type="ORF">O6P43_029261</name>
</gene>
<keyword evidence="6" id="KW-0479">Metal-binding</keyword>
<evidence type="ECO:0000256" key="3">
    <source>
        <dbReference type="ARBA" id="ARBA00010617"/>
    </source>
</evidence>
<keyword evidence="13" id="KW-1185">Reference proteome</keyword>
<proteinExistence type="inferred from homology"/>
<evidence type="ECO:0000256" key="2">
    <source>
        <dbReference type="ARBA" id="ARBA00004167"/>
    </source>
</evidence>
<dbReference type="PRINTS" id="PR00464">
    <property type="entry name" value="EP450II"/>
</dbReference>
<evidence type="ECO:0000256" key="6">
    <source>
        <dbReference type="ARBA" id="ARBA00022723"/>
    </source>
</evidence>
<dbReference type="InterPro" id="IPR001128">
    <property type="entry name" value="Cyt_P450"/>
</dbReference>
<dbReference type="InterPro" id="IPR036396">
    <property type="entry name" value="Cyt_P450_sf"/>
</dbReference>
<evidence type="ECO:0000256" key="1">
    <source>
        <dbReference type="ARBA" id="ARBA00001971"/>
    </source>
</evidence>
<comment type="similarity">
    <text evidence="3">Belongs to the cytochrome P450 family.</text>
</comment>
<dbReference type="GO" id="GO:0016705">
    <property type="term" value="F:oxidoreductase activity, acting on paired donors, with incorporation or reduction of molecular oxygen"/>
    <property type="evidence" value="ECO:0007669"/>
    <property type="project" value="InterPro"/>
</dbReference>
<keyword evidence="9" id="KW-0408">Iron</keyword>
<dbReference type="EMBL" id="JARAOO010000012">
    <property type="protein sequence ID" value="KAJ7948834.1"/>
    <property type="molecule type" value="Genomic_DNA"/>
</dbReference>
<organism evidence="12 13">
    <name type="scientific">Quillaja saponaria</name>
    <name type="common">Soap bark tree</name>
    <dbReference type="NCBI Taxonomy" id="32244"/>
    <lineage>
        <taxon>Eukaryota</taxon>
        <taxon>Viridiplantae</taxon>
        <taxon>Streptophyta</taxon>
        <taxon>Embryophyta</taxon>
        <taxon>Tracheophyta</taxon>
        <taxon>Spermatophyta</taxon>
        <taxon>Magnoliopsida</taxon>
        <taxon>eudicotyledons</taxon>
        <taxon>Gunneridae</taxon>
        <taxon>Pentapetalae</taxon>
        <taxon>rosids</taxon>
        <taxon>fabids</taxon>
        <taxon>Fabales</taxon>
        <taxon>Quillajaceae</taxon>
        <taxon>Quillaja</taxon>
    </lineage>
</organism>
<dbReference type="GO" id="GO:0004497">
    <property type="term" value="F:monooxygenase activity"/>
    <property type="evidence" value="ECO:0007669"/>
    <property type="project" value="UniProtKB-KW"/>
</dbReference>
<evidence type="ECO:0000313" key="12">
    <source>
        <dbReference type="EMBL" id="KAJ7948834.1"/>
    </source>
</evidence>
<accession>A0AAD7KZL6</accession>
<dbReference type="Gene3D" id="1.20.120.990">
    <property type="entry name" value="Glycosyltransferase family 88, C-terminal domain"/>
    <property type="match status" value="1"/>
</dbReference>
<keyword evidence="4" id="KW-0349">Heme</keyword>
<evidence type="ECO:0000256" key="4">
    <source>
        <dbReference type="ARBA" id="ARBA00022617"/>
    </source>
</evidence>
<keyword evidence="7" id="KW-1133">Transmembrane helix</keyword>
<evidence type="ECO:0000256" key="10">
    <source>
        <dbReference type="ARBA" id="ARBA00023033"/>
    </source>
</evidence>
<name>A0AAD7KZL6_QUISA</name>
<evidence type="ECO:0000256" key="7">
    <source>
        <dbReference type="ARBA" id="ARBA00022989"/>
    </source>
</evidence>
<comment type="caution">
    <text evidence="12">The sequence shown here is derived from an EMBL/GenBank/DDBJ whole genome shotgun (WGS) entry which is preliminary data.</text>
</comment>
<dbReference type="GO" id="GO:0016020">
    <property type="term" value="C:membrane"/>
    <property type="evidence" value="ECO:0007669"/>
    <property type="project" value="UniProtKB-SubCell"/>
</dbReference>
<dbReference type="PANTHER" id="PTHR24282">
    <property type="entry name" value="CYTOCHROME P450 FAMILY MEMBER"/>
    <property type="match status" value="1"/>
</dbReference>
<evidence type="ECO:0000313" key="13">
    <source>
        <dbReference type="Proteomes" id="UP001163823"/>
    </source>
</evidence>
<dbReference type="Pfam" id="PF00067">
    <property type="entry name" value="p450"/>
    <property type="match status" value="1"/>
</dbReference>
<comment type="cofactor">
    <cofactor evidence="1">
        <name>heme</name>
        <dbReference type="ChEBI" id="CHEBI:30413"/>
    </cofactor>
</comment>
<dbReference type="KEGG" id="qsa:O6P43_029261"/>
<dbReference type="GO" id="GO:0020037">
    <property type="term" value="F:heme binding"/>
    <property type="evidence" value="ECO:0007669"/>
    <property type="project" value="InterPro"/>
</dbReference>
<dbReference type="GO" id="GO:0005506">
    <property type="term" value="F:iron ion binding"/>
    <property type="evidence" value="ECO:0007669"/>
    <property type="project" value="InterPro"/>
</dbReference>
<sequence>MVMEARSKPMNVSSDDIAPRILPFVLQIQKNGKNCFTWQGPTPNGEKWAKHRKIINPAFNLKNLKLMLPTIYQSCNDMISKWEALVSSKGSCELDVWPSLQNLTCDVIAWTAFGSSYEEGRRIFQLLKVQSELKMKVVSSVYIPGWRFLPIGLNKKLKENDMVLKALLKDIINRREKEMKAGEATNDDLLGILQHENNKNVGMSIAEVIEECKVYSKS</sequence>